<evidence type="ECO:0000256" key="2">
    <source>
        <dbReference type="ARBA" id="ARBA00022963"/>
    </source>
</evidence>
<dbReference type="RefSeq" id="WP_026390052.1">
    <property type="nucleotide sequence ID" value="NZ_LR215048.1"/>
</dbReference>
<gene>
    <name evidence="6" type="ORF">NCTC10138_01037</name>
</gene>
<protein>
    <submittedName>
        <fullName evidence="6">Patatin</fullName>
    </submittedName>
</protein>
<dbReference type="EMBL" id="LR215048">
    <property type="protein sequence ID" value="VEU80658.1"/>
    <property type="molecule type" value="Genomic_DNA"/>
</dbReference>
<dbReference type="PANTHER" id="PTHR14226:SF57">
    <property type="entry name" value="BLR7027 PROTEIN"/>
    <property type="match status" value="1"/>
</dbReference>
<dbReference type="GO" id="GO:0016787">
    <property type="term" value="F:hydrolase activity"/>
    <property type="evidence" value="ECO:0007669"/>
    <property type="project" value="UniProtKB-UniRule"/>
</dbReference>
<dbReference type="OrthoDB" id="9770965at2"/>
<dbReference type="SUPFAM" id="SSF52151">
    <property type="entry name" value="FabD/lysophospholipase-like"/>
    <property type="match status" value="1"/>
</dbReference>
<proteinExistence type="predicted"/>
<reference evidence="6 7" key="1">
    <citation type="submission" date="2019-01" db="EMBL/GenBank/DDBJ databases">
        <authorList>
            <consortium name="Pathogen Informatics"/>
        </authorList>
    </citation>
    <scope>NUCLEOTIDE SEQUENCE [LARGE SCALE GENOMIC DNA]</scope>
    <source>
        <strain evidence="6 7">NCTC10138</strain>
    </source>
</reference>
<evidence type="ECO:0000256" key="3">
    <source>
        <dbReference type="ARBA" id="ARBA00023098"/>
    </source>
</evidence>
<keyword evidence="7" id="KW-1185">Reference proteome</keyword>
<feature type="short sequence motif" description="GXSXG" evidence="4">
    <location>
        <begin position="38"/>
        <end position="42"/>
    </location>
</feature>
<evidence type="ECO:0000256" key="1">
    <source>
        <dbReference type="ARBA" id="ARBA00022801"/>
    </source>
</evidence>
<dbReference type="Proteomes" id="UP000289841">
    <property type="component" value="Chromosome"/>
</dbReference>
<dbReference type="InterPro" id="IPR002641">
    <property type="entry name" value="PNPLA_dom"/>
</dbReference>
<dbReference type="Pfam" id="PF01734">
    <property type="entry name" value="Patatin"/>
    <property type="match status" value="1"/>
</dbReference>
<feature type="short sequence motif" description="GXGXXG" evidence="4">
    <location>
        <begin position="9"/>
        <end position="14"/>
    </location>
</feature>
<keyword evidence="1 4" id="KW-0378">Hydrolase</keyword>
<dbReference type="KEGG" id="aaxa:NCTC10138_01037"/>
<dbReference type="InterPro" id="IPR016035">
    <property type="entry name" value="Acyl_Trfase/lysoPLipase"/>
</dbReference>
<accession>A0A449BE02</accession>
<dbReference type="STRING" id="1278311.GCA_000428705_00354"/>
<evidence type="ECO:0000313" key="6">
    <source>
        <dbReference type="EMBL" id="VEU80658.1"/>
    </source>
</evidence>
<dbReference type="GO" id="GO:0016042">
    <property type="term" value="P:lipid catabolic process"/>
    <property type="evidence" value="ECO:0007669"/>
    <property type="project" value="UniProtKB-UniRule"/>
</dbReference>
<sequence>MRIGLALGGGGAKGSYQLGVLKALEEFNLLDKITYITGTSIGAINTMLLMNYNNIEDVIKAWDNIDNRLVYKSGLRLFSNGLYDLSPLFKKMSSLVSEKNIRKSKFECYITAAKVKDKEMRFGHFQTSNLELEIFHLNNYVMPKNAVLASASIPGVFGSTDILGNTYVDGGLLDNYVVEPLIEKKCDVIFVIPLDNYYDLSQYLNENNLIINFSSKTIFHDSRVLDIIDAIRFTRSRINERFLYGYLAAKRILKKMKKEGILDSNYSINLQNKIIGLEQEEELKILKKVKQGLKIYG</sequence>
<dbReference type="AlphaFoldDB" id="A0A449BE02"/>
<dbReference type="InterPro" id="IPR050301">
    <property type="entry name" value="NTE"/>
</dbReference>
<dbReference type="PANTHER" id="PTHR14226">
    <property type="entry name" value="NEUROPATHY TARGET ESTERASE/SWISS CHEESE D.MELANOGASTER"/>
    <property type="match status" value="1"/>
</dbReference>
<organism evidence="6 7">
    <name type="scientific">Haploplasma axanthum</name>
    <name type="common">Acholeplasma axanthum</name>
    <dbReference type="NCBI Taxonomy" id="29552"/>
    <lineage>
        <taxon>Bacteria</taxon>
        <taxon>Bacillati</taxon>
        <taxon>Mycoplasmatota</taxon>
        <taxon>Mollicutes</taxon>
        <taxon>Acholeplasmatales</taxon>
        <taxon>Acholeplasmataceae</taxon>
        <taxon>Haploplasma</taxon>
    </lineage>
</organism>
<feature type="short sequence motif" description="DGA/G" evidence="4">
    <location>
        <begin position="169"/>
        <end position="171"/>
    </location>
</feature>
<feature type="domain" description="PNPLA" evidence="5">
    <location>
        <begin position="5"/>
        <end position="182"/>
    </location>
</feature>
<evidence type="ECO:0000259" key="5">
    <source>
        <dbReference type="PROSITE" id="PS51635"/>
    </source>
</evidence>
<keyword evidence="2 4" id="KW-0442">Lipid degradation</keyword>
<evidence type="ECO:0000313" key="7">
    <source>
        <dbReference type="Proteomes" id="UP000289841"/>
    </source>
</evidence>
<evidence type="ECO:0000256" key="4">
    <source>
        <dbReference type="PROSITE-ProRule" id="PRU01161"/>
    </source>
</evidence>
<name>A0A449BE02_HAPAX</name>
<dbReference type="PROSITE" id="PS51635">
    <property type="entry name" value="PNPLA"/>
    <property type="match status" value="1"/>
</dbReference>
<dbReference type="Gene3D" id="3.40.1090.10">
    <property type="entry name" value="Cytosolic phospholipase A2 catalytic domain"/>
    <property type="match status" value="1"/>
</dbReference>
<feature type="active site" description="Nucleophile" evidence="4">
    <location>
        <position position="40"/>
    </location>
</feature>
<feature type="active site" description="Proton acceptor" evidence="4">
    <location>
        <position position="169"/>
    </location>
</feature>
<keyword evidence="3 4" id="KW-0443">Lipid metabolism</keyword>